<name>A0A2Z6GBC4_9PROT</name>
<evidence type="ECO:0000313" key="2">
    <source>
        <dbReference type="Proteomes" id="UP000033070"/>
    </source>
</evidence>
<proteinExistence type="predicted"/>
<accession>A0A2Z6GBC4</accession>
<dbReference type="STRING" id="1188319.OYT1_02004"/>
<dbReference type="OrthoDB" id="9256290at2"/>
<dbReference type="KEGG" id="fam:OYT1_ch1344"/>
<reference evidence="1 2" key="1">
    <citation type="submission" date="2018-06" db="EMBL/GenBank/DDBJ databases">
        <title>OYT1 Genome Sequencing.</title>
        <authorList>
            <person name="Kato S."/>
            <person name="Itoh T."/>
            <person name="Ohkuma M."/>
        </authorList>
    </citation>
    <scope>NUCLEOTIDE SEQUENCE [LARGE SCALE GENOMIC DNA]</scope>
    <source>
        <strain evidence="1 2">OYT1</strain>
    </source>
</reference>
<gene>
    <name evidence="1" type="ORF">OYT1_ch1344</name>
</gene>
<organism evidence="1 2">
    <name type="scientific">Ferriphaselus amnicola</name>
    <dbReference type="NCBI Taxonomy" id="1188319"/>
    <lineage>
        <taxon>Bacteria</taxon>
        <taxon>Pseudomonadati</taxon>
        <taxon>Pseudomonadota</taxon>
        <taxon>Betaproteobacteria</taxon>
        <taxon>Nitrosomonadales</taxon>
        <taxon>Gallionellaceae</taxon>
        <taxon>Ferriphaselus</taxon>
    </lineage>
</organism>
<dbReference type="Proteomes" id="UP000033070">
    <property type="component" value="Chromosome"/>
</dbReference>
<keyword evidence="2" id="KW-1185">Reference proteome</keyword>
<evidence type="ECO:0000313" key="1">
    <source>
        <dbReference type="EMBL" id="BBE50901.1"/>
    </source>
</evidence>
<protein>
    <submittedName>
        <fullName evidence="1">Uncharacterized protein</fullName>
    </submittedName>
</protein>
<sequence>MAKTAPAAAPAAPIDSSAEIEIWFADLLASLPLLRETENYNRLREACDDLKSRLQPATTTPIV</sequence>
<dbReference type="EMBL" id="AP018738">
    <property type="protein sequence ID" value="BBE50901.1"/>
    <property type="molecule type" value="Genomic_DNA"/>
</dbReference>
<dbReference type="RefSeq" id="WP_035383970.1">
    <property type="nucleotide sequence ID" value="NZ_AP018738.1"/>
</dbReference>
<dbReference type="AlphaFoldDB" id="A0A2Z6GBC4"/>